<dbReference type="InterPro" id="IPR004474">
    <property type="entry name" value="LytR_CpsA_psr"/>
</dbReference>
<dbReference type="Pfam" id="PF13399">
    <property type="entry name" value="LytR_C"/>
    <property type="match status" value="1"/>
</dbReference>
<feature type="domain" description="Cell envelope-related transcriptional attenuator" evidence="4">
    <location>
        <begin position="148"/>
        <end position="303"/>
    </location>
</feature>
<comment type="caution">
    <text evidence="6">The sequence shown here is derived from an EMBL/GenBank/DDBJ whole genome shotgun (WGS) entry which is preliminary data.</text>
</comment>
<dbReference type="RefSeq" id="WP_229917219.1">
    <property type="nucleotide sequence ID" value="NZ_BMVN01000012.1"/>
</dbReference>
<keyword evidence="3" id="KW-0472">Membrane</keyword>
<evidence type="ECO:0000256" key="3">
    <source>
        <dbReference type="SAM" id="Phobius"/>
    </source>
</evidence>
<evidence type="ECO:0000313" key="7">
    <source>
        <dbReference type="Proteomes" id="UP000653644"/>
    </source>
</evidence>
<organism evidence="6 7">
    <name type="scientific">Streptomyces canarius</name>
    <dbReference type="NCBI Taxonomy" id="285453"/>
    <lineage>
        <taxon>Bacteria</taxon>
        <taxon>Bacillati</taxon>
        <taxon>Actinomycetota</taxon>
        <taxon>Actinomycetes</taxon>
        <taxon>Kitasatosporales</taxon>
        <taxon>Streptomycetaceae</taxon>
        <taxon>Streptomyces</taxon>
    </lineage>
</organism>
<dbReference type="Gene3D" id="3.40.630.190">
    <property type="entry name" value="LCP protein"/>
    <property type="match status" value="1"/>
</dbReference>
<proteinExistence type="inferred from homology"/>
<protein>
    <submittedName>
        <fullName evidence="6">Transcriptional regulator</fullName>
    </submittedName>
</protein>
<feature type="region of interest" description="Disordered" evidence="2">
    <location>
        <begin position="505"/>
        <end position="536"/>
    </location>
</feature>
<feature type="transmembrane region" description="Helical" evidence="3">
    <location>
        <begin position="64"/>
        <end position="87"/>
    </location>
</feature>
<keyword evidence="7" id="KW-1185">Reference proteome</keyword>
<gene>
    <name evidence="6" type="ORF">GCM10010345_38580</name>
</gene>
<evidence type="ECO:0000313" key="6">
    <source>
        <dbReference type="EMBL" id="GHA30150.1"/>
    </source>
</evidence>
<evidence type="ECO:0000259" key="5">
    <source>
        <dbReference type="Pfam" id="PF13399"/>
    </source>
</evidence>
<evidence type="ECO:0000256" key="1">
    <source>
        <dbReference type="ARBA" id="ARBA00006068"/>
    </source>
</evidence>
<dbReference type="Proteomes" id="UP000653644">
    <property type="component" value="Unassembled WGS sequence"/>
</dbReference>
<reference evidence="7" key="1">
    <citation type="journal article" date="2019" name="Int. J. Syst. Evol. Microbiol.">
        <title>The Global Catalogue of Microorganisms (GCM) 10K type strain sequencing project: providing services to taxonomists for standard genome sequencing and annotation.</title>
        <authorList>
            <consortium name="The Broad Institute Genomics Platform"/>
            <consortium name="The Broad Institute Genome Sequencing Center for Infectious Disease"/>
            <person name="Wu L."/>
            <person name="Ma J."/>
        </authorList>
    </citation>
    <scope>NUCLEOTIDE SEQUENCE [LARGE SCALE GENOMIC DNA]</scope>
    <source>
        <strain evidence="7">JCM 4733</strain>
    </source>
</reference>
<feature type="compositionally biased region" description="Low complexity" evidence="2">
    <location>
        <begin position="505"/>
        <end position="514"/>
    </location>
</feature>
<name>A0ABQ3CTH7_9ACTN</name>
<feature type="region of interest" description="Disordered" evidence="2">
    <location>
        <begin position="1"/>
        <end position="57"/>
    </location>
</feature>
<keyword evidence="3" id="KW-1133">Transmembrane helix</keyword>
<dbReference type="PANTHER" id="PTHR33392:SF6">
    <property type="entry name" value="POLYISOPRENYL-TEICHOIC ACID--PEPTIDOGLYCAN TEICHOIC ACID TRANSFERASE TAGU"/>
    <property type="match status" value="1"/>
</dbReference>
<dbReference type="EMBL" id="BMVN01000012">
    <property type="protein sequence ID" value="GHA30150.1"/>
    <property type="molecule type" value="Genomic_DNA"/>
</dbReference>
<feature type="compositionally biased region" description="Low complexity" evidence="2">
    <location>
        <begin position="32"/>
        <end position="45"/>
    </location>
</feature>
<dbReference type="Gene3D" id="3.30.70.2390">
    <property type="match status" value="1"/>
</dbReference>
<feature type="domain" description="LytR/CpsA/Psr regulator C-terminal" evidence="5">
    <location>
        <begin position="417"/>
        <end position="501"/>
    </location>
</feature>
<keyword evidence="3" id="KW-0812">Transmembrane</keyword>
<dbReference type="PANTHER" id="PTHR33392">
    <property type="entry name" value="POLYISOPRENYL-TEICHOIC ACID--PEPTIDOGLYCAN TEICHOIC ACID TRANSFERASE TAGU"/>
    <property type="match status" value="1"/>
</dbReference>
<feature type="compositionally biased region" description="Basic residues" evidence="2">
    <location>
        <begin position="48"/>
        <end position="57"/>
    </location>
</feature>
<dbReference type="InterPro" id="IPR027381">
    <property type="entry name" value="LytR/CpsA/Psr_C"/>
</dbReference>
<evidence type="ECO:0000259" key="4">
    <source>
        <dbReference type="Pfam" id="PF03816"/>
    </source>
</evidence>
<sequence>MSDPWDGPAGRGTRSRGARVPGQRGAEPGDVRPPGGRAAARAASRAGGGRRSRRARPVRRGRRVLKILGIGLSVLIVLTAGAGWWFYEHLNGNIHSVSLDGKGGTEKADAFGRTPINILVMGSDGRTSATDCKLGGGCARTGVQTGSNADVEMVLHISADRSNATVMSIPRDTMTRVPACEDSESGQSTNGYYGQINSALQYGPACQVATVHQLTGITIDHFVKLDFSGVVKMSDAVGGVSVCVSDDVYDTYSHLKLSKGTHTLKGVAALEFVRSRHGFGDGSDLGRTVSQHIFLSAMIRKFKSAGTLTDPTAVYHLADAATKALTVDDGLGTVKKLISLADDVNKVPTKRITFTTMQTAPDPGDNDRVVVGPGAKSLFATIANDQALTTGSGKKSAAASTTAKAKATASAVPAAEIAVTVENGTGITGRASALATALTGQGFSTATTTANAPSPAAGSTLTYGTGEQAAAQTVAKALGLPPSHLKQGTGSGLTLVIGSDWPSGTSYPGGSSSPAPADTKAAVGGAHASTADQAKTCAKVSPYRTVTYEGVSMTPSQAYAAARSKPDSDA</sequence>
<dbReference type="Pfam" id="PF03816">
    <property type="entry name" value="LytR_cpsA_psr"/>
    <property type="match status" value="1"/>
</dbReference>
<dbReference type="NCBIfam" id="TIGR00350">
    <property type="entry name" value="lytR_cpsA_psr"/>
    <property type="match status" value="1"/>
</dbReference>
<dbReference type="InterPro" id="IPR050922">
    <property type="entry name" value="LytR/CpsA/Psr_CW_biosynth"/>
</dbReference>
<comment type="similarity">
    <text evidence="1">Belongs to the LytR/CpsA/Psr (LCP) family.</text>
</comment>
<evidence type="ECO:0000256" key="2">
    <source>
        <dbReference type="SAM" id="MobiDB-lite"/>
    </source>
</evidence>
<accession>A0ABQ3CTH7</accession>